<evidence type="ECO:0000256" key="3">
    <source>
        <dbReference type="ARBA" id="ARBA00022695"/>
    </source>
</evidence>
<keyword evidence="12" id="KW-1185">Reference proteome</keyword>
<dbReference type="FunFam" id="3.10.20.370:FF:000001">
    <property type="entry name" value="Retrovirus-related Pol polyprotein from transposon 17.6-like protein"/>
    <property type="match status" value="1"/>
</dbReference>
<dbReference type="Gene3D" id="3.30.70.270">
    <property type="match status" value="2"/>
</dbReference>
<dbReference type="SUPFAM" id="SSF50630">
    <property type="entry name" value="Acid proteases"/>
    <property type="match status" value="1"/>
</dbReference>
<dbReference type="Pfam" id="PF17917">
    <property type="entry name" value="RT_RNaseH"/>
    <property type="match status" value="1"/>
</dbReference>
<dbReference type="PANTHER" id="PTHR37984">
    <property type="entry name" value="PROTEIN CBG26694"/>
    <property type="match status" value="1"/>
</dbReference>
<reference evidence="11" key="1">
    <citation type="submission" date="2022-11" db="UniProtKB">
        <authorList>
            <consortium name="EnsemblMetazoa"/>
        </authorList>
    </citation>
    <scope>IDENTIFICATION</scope>
</reference>
<feature type="domain" description="Reverse transcriptase RNase H-like" evidence="9">
    <location>
        <begin position="412"/>
        <end position="512"/>
    </location>
</feature>
<dbReference type="Pfam" id="PF17921">
    <property type="entry name" value="Integrase_H2C2"/>
    <property type="match status" value="1"/>
</dbReference>
<evidence type="ECO:0000256" key="2">
    <source>
        <dbReference type="ARBA" id="ARBA00022679"/>
    </source>
</evidence>
<name>A0A914ASZ9_PATMI</name>
<evidence type="ECO:0000256" key="7">
    <source>
        <dbReference type="ARBA" id="ARBA00022918"/>
    </source>
</evidence>
<dbReference type="FunFam" id="3.30.70.270:FF:000020">
    <property type="entry name" value="Transposon Tf2-6 polyprotein-like Protein"/>
    <property type="match status" value="1"/>
</dbReference>
<proteinExistence type="predicted"/>
<evidence type="ECO:0000256" key="1">
    <source>
        <dbReference type="ARBA" id="ARBA00012493"/>
    </source>
</evidence>
<dbReference type="PROSITE" id="PS00141">
    <property type="entry name" value="ASP_PROTEASE"/>
    <property type="match status" value="1"/>
</dbReference>
<evidence type="ECO:0000313" key="11">
    <source>
        <dbReference type="EnsemblMetazoa" id="XP_038066604.1"/>
    </source>
</evidence>
<keyword evidence="3" id="KW-0548">Nucleotidyltransferase</keyword>
<feature type="domain" description="Integrase zinc-binding" evidence="10">
    <location>
        <begin position="687"/>
        <end position="718"/>
    </location>
</feature>
<dbReference type="InterPro" id="IPR050951">
    <property type="entry name" value="Retrovirus_Pol_polyprotein"/>
</dbReference>
<dbReference type="InterPro" id="IPR043502">
    <property type="entry name" value="DNA/RNA_pol_sf"/>
</dbReference>
<dbReference type="GO" id="GO:0006508">
    <property type="term" value="P:proteolysis"/>
    <property type="evidence" value="ECO:0007669"/>
    <property type="project" value="InterPro"/>
</dbReference>
<feature type="region of interest" description="Disordered" evidence="8">
    <location>
        <begin position="549"/>
        <end position="591"/>
    </location>
</feature>
<accession>A0A914ASZ9</accession>
<dbReference type="EC" id="2.7.7.49" evidence="1"/>
<protein>
    <recommendedName>
        <fullName evidence="1">RNA-directed DNA polymerase</fullName>
        <ecNumber evidence="1">2.7.7.49</ecNumber>
    </recommendedName>
</protein>
<evidence type="ECO:0000313" key="12">
    <source>
        <dbReference type="Proteomes" id="UP000887568"/>
    </source>
</evidence>
<dbReference type="Gene3D" id="2.40.70.10">
    <property type="entry name" value="Acid Proteases"/>
    <property type="match status" value="1"/>
</dbReference>
<dbReference type="Gene3D" id="1.10.340.70">
    <property type="match status" value="1"/>
</dbReference>
<dbReference type="AlphaFoldDB" id="A0A914ASZ9"/>
<keyword evidence="5" id="KW-0255">Endonuclease</keyword>
<dbReference type="FunFam" id="1.10.340.70:FF:000001">
    <property type="entry name" value="Retrovirus-related Pol polyprotein from transposon gypsy-like Protein"/>
    <property type="match status" value="1"/>
</dbReference>
<dbReference type="Gene3D" id="3.10.20.370">
    <property type="match status" value="1"/>
</dbReference>
<dbReference type="OMA" id="EENCIID"/>
<evidence type="ECO:0000256" key="8">
    <source>
        <dbReference type="SAM" id="MobiDB-lite"/>
    </source>
</evidence>
<feature type="compositionally biased region" description="Polar residues" evidence="8">
    <location>
        <begin position="572"/>
        <end position="591"/>
    </location>
</feature>
<keyword evidence="4" id="KW-0540">Nuclease</keyword>
<organism evidence="11 12">
    <name type="scientific">Patiria miniata</name>
    <name type="common">Bat star</name>
    <name type="synonym">Asterina miniata</name>
    <dbReference type="NCBI Taxonomy" id="46514"/>
    <lineage>
        <taxon>Eukaryota</taxon>
        <taxon>Metazoa</taxon>
        <taxon>Echinodermata</taxon>
        <taxon>Eleutherozoa</taxon>
        <taxon>Asterozoa</taxon>
        <taxon>Asteroidea</taxon>
        <taxon>Valvatacea</taxon>
        <taxon>Valvatida</taxon>
        <taxon>Asterinidae</taxon>
        <taxon>Patiria</taxon>
    </lineage>
</organism>
<evidence type="ECO:0000259" key="10">
    <source>
        <dbReference type="Pfam" id="PF17921"/>
    </source>
</evidence>
<keyword evidence="7" id="KW-0695">RNA-directed DNA polymerase</keyword>
<evidence type="ECO:0000259" key="9">
    <source>
        <dbReference type="Pfam" id="PF17917"/>
    </source>
</evidence>
<dbReference type="GO" id="GO:0004190">
    <property type="term" value="F:aspartic-type endopeptidase activity"/>
    <property type="evidence" value="ECO:0007669"/>
    <property type="project" value="InterPro"/>
</dbReference>
<dbReference type="CDD" id="cd09274">
    <property type="entry name" value="RNase_HI_RT_Ty3"/>
    <property type="match status" value="1"/>
</dbReference>
<dbReference type="PANTHER" id="PTHR37984:SF5">
    <property type="entry name" value="PROTEIN NYNRIN-LIKE"/>
    <property type="match status" value="1"/>
</dbReference>
<dbReference type="GO" id="GO:0004519">
    <property type="term" value="F:endonuclease activity"/>
    <property type="evidence" value="ECO:0007669"/>
    <property type="project" value="UniProtKB-KW"/>
</dbReference>
<dbReference type="GeneID" id="119736660"/>
<dbReference type="Proteomes" id="UP000887568">
    <property type="component" value="Unplaced"/>
</dbReference>
<dbReference type="OrthoDB" id="8052391at2759"/>
<keyword evidence="2" id="KW-0808">Transferase</keyword>
<dbReference type="InterPro" id="IPR043128">
    <property type="entry name" value="Rev_trsase/Diguanyl_cyclase"/>
</dbReference>
<evidence type="ECO:0000256" key="4">
    <source>
        <dbReference type="ARBA" id="ARBA00022722"/>
    </source>
</evidence>
<dbReference type="CDD" id="cd00303">
    <property type="entry name" value="retropepsin_like"/>
    <property type="match status" value="1"/>
</dbReference>
<evidence type="ECO:0000256" key="6">
    <source>
        <dbReference type="ARBA" id="ARBA00022801"/>
    </source>
</evidence>
<dbReference type="InterPro" id="IPR041373">
    <property type="entry name" value="RT_RNaseH"/>
</dbReference>
<dbReference type="InterPro" id="IPR021109">
    <property type="entry name" value="Peptidase_aspartic_dom_sf"/>
</dbReference>
<dbReference type="InterPro" id="IPR041588">
    <property type="entry name" value="Integrase_H2C2"/>
</dbReference>
<sequence>MDTVINGMDVVALIDTGATASILSEKVVSKWPVEAQAGITKSDVRVHLADEKDLTVIGEVRAELQLGGQLIAHKFIIADVSNDVLLGLDFLREENCIIDINGKSLKWRGTELSLRDTAEPLQCCRVTVQETVVVPPQTEMVIVGSLGESDVGVAYGLIEPTPGMVQRENLIVASSLVSTTEETVPVRLWNPTSDHVTLYKGATAGTFLTVDAVGPAIDTESDRTNVIERVNLVSTAESEAGYQDVEVAVPAHLQNLYEQGSKEIDAGQRMQLKELLVSRTFDEHLERLQQILARIQEAGLKLQPKKCHVLQRQVSYLGHIVSNEGVKTDPEKVQKVQNWPVPSNLHEVRSFLGLASYYRRFVPSFAELARPLHRLTEKGNAFVWSNECQVAFDALKLRLISSPVLAYSSATGEFILDTDASDYGIGAVLSQRQDGTEKVIAYASRALTKSERNYCVTRKELLALVFFVKHFRPYLYGQRFKLRTDHGALRWLFGFKEPVGQVARWLQVLAEYDFQIEHRPGRRHGNADAMSRMPCRQCEWVPGEVTDHDEVKSDCPTTEVLLPSKPGMEPSANDQQTDMPQSKEGSSSPTRELSIRLAVARVVEPNWLQSMTTQTLRKQQLQDRSLGMIIRWIESKEPKPKWTEVSPESAELKSMWGAWDQLCLREGALHKKWEDDTGDEVRYRLVVPRKLQKEVLQQLHNSPTGGHLGAKKLYEKAKA</sequence>
<dbReference type="InterPro" id="IPR001969">
    <property type="entry name" value="Aspartic_peptidase_AS"/>
</dbReference>
<dbReference type="GO" id="GO:0003964">
    <property type="term" value="F:RNA-directed DNA polymerase activity"/>
    <property type="evidence" value="ECO:0007669"/>
    <property type="project" value="UniProtKB-KW"/>
</dbReference>
<evidence type="ECO:0000256" key="5">
    <source>
        <dbReference type="ARBA" id="ARBA00022759"/>
    </source>
</evidence>
<dbReference type="EnsemblMetazoa" id="XM_038210676.1">
    <property type="protein sequence ID" value="XP_038066604.1"/>
    <property type="gene ID" value="LOC119736660"/>
</dbReference>
<dbReference type="RefSeq" id="XP_038066604.1">
    <property type="nucleotide sequence ID" value="XM_038210676.1"/>
</dbReference>
<dbReference type="SUPFAM" id="SSF56672">
    <property type="entry name" value="DNA/RNA polymerases"/>
    <property type="match status" value="1"/>
</dbReference>
<keyword evidence="6" id="KW-0378">Hydrolase</keyword>
<dbReference type="Pfam" id="PF13975">
    <property type="entry name" value="gag-asp_proteas"/>
    <property type="match status" value="1"/>
</dbReference>